<protein>
    <submittedName>
        <fullName evidence="1">Uncharacterized protein</fullName>
    </submittedName>
</protein>
<proteinExistence type="predicted"/>
<dbReference type="RefSeq" id="WP_282680107.1">
    <property type="nucleotide sequence ID" value="NZ_JAOTLW010000079.1"/>
</dbReference>
<keyword evidence="2" id="KW-1185">Reference proteome</keyword>
<evidence type="ECO:0000313" key="2">
    <source>
        <dbReference type="Proteomes" id="UP001159075"/>
    </source>
</evidence>
<comment type="caution">
    <text evidence="1">The sequence shown here is derived from an EMBL/GenBank/DDBJ whole genome shotgun (WGS) entry which is preliminary data.</text>
</comment>
<sequence length="131" mass="13907">TGTVSFTITNRGSKTFEGLEGKVEVVSGQDITLANDGKVTFGALDLFAEVTSTPIEMTLNEATTADTVELKLTFPTLEGTDVNEYSFTTVVNMDFKDKAPEGNKSTSNMESQAGLVDFKEHVLGGGDMAKG</sequence>
<gene>
    <name evidence="1" type="ORF">ODY93_22800</name>
</gene>
<reference evidence="1 2" key="1">
    <citation type="submission" date="2022-09" db="EMBL/GenBank/DDBJ databases">
        <title>The outer-membrane cytochrome OmcA is essential for infection of Shewanella oneidensis by a zebrafish-associated bacteriophage.</title>
        <authorList>
            <person name="Grenfell A.W."/>
            <person name="Intile P."/>
            <person name="Mcfarlane J."/>
            <person name="Leung D."/>
            <person name="Abdalla K."/>
            <person name="Wold M."/>
            <person name="Kees E."/>
            <person name="Gralnick J."/>
        </authorList>
    </citation>
    <scope>NUCLEOTIDE SEQUENCE [LARGE SCALE GENOMIC DNA]</scope>
    <source>
        <strain evidence="1 2">NF-5</strain>
    </source>
</reference>
<organism evidence="1 2">
    <name type="scientific">Shewanella xiamenensis</name>
    <dbReference type="NCBI Taxonomy" id="332186"/>
    <lineage>
        <taxon>Bacteria</taxon>
        <taxon>Pseudomonadati</taxon>
        <taxon>Pseudomonadota</taxon>
        <taxon>Gammaproteobacteria</taxon>
        <taxon>Alteromonadales</taxon>
        <taxon>Shewanellaceae</taxon>
        <taxon>Shewanella</taxon>
    </lineage>
</organism>
<evidence type="ECO:0000313" key="1">
    <source>
        <dbReference type="EMBL" id="MDI5834396.1"/>
    </source>
</evidence>
<dbReference type="Proteomes" id="UP001159075">
    <property type="component" value="Unassembled WGS sequence"/>
</dbReference>
<accession>A0ABT6UIV6</accession>
<name>A0ABT6UIV6_9GAMM</name>
<feature type="non-terminal residue" evidence="1">
    <location>
        <position position="1"/>
    </location>
</feature>
<dbReference type="EMBL" id="JAOTLW010000079">
    <property type="protein sequence ID" value="MDI5834396.1"/>
    <property type="molecule type" value="Genomic_DNA"/>
</dbReference>
<feature type="non-terminal residue" evidence="1">
    <location>
        <position position="131"/>
    </location>
</feature>